<comment type="caution">
    <text evidence="2">The sequence shown here is derived from an EMBL/GenBank/DDBJ whole genome shotgun (WGS) entry which is preliminary data.</text>
</comment>
<dbReference type="AlphaFoldDB" id="A0A431WW76"/>
<keyword evidence="1" id="KW-0472">Membrane</keyword>
<dbReference type="Proteomes" id="UP000267448">
    <property type="component" value="Unassembled WGS sequence"/>
</dbReference>
<evidence type="ECO:0000313" key="2">
    <source>
        <dbReference type="EMBL" id="RTR39695.1"/>
    </source>
</evidence>
<keyword evidence="3" id="KW-1185">Reference proteome</keyword>
<dbReference type="InterPro" id="IPR021218">
    <property type="entry name" value="DUF2784"/>
</dbReference>
<accession>A0A431WW76</accession>
<reference evidence="2 3" key="1">
    <citation type="submission" date="2018-12" db="EMBL/GenBank/DDBJ databases">
        <authorList>
            <person name="Yu L."/>
        </authorList>
    </citation>
    <scope>NUCLEOTIDE SEQUENCE [LARGE SCALE GENOMIC DNA]</scope>
    <source>
        <strain evidence="2 3">HAW-EB2</strain>
    </source>
</reference>
<protein>
    <submittedName>
        <fullName evidence="2">DUF2784 domain-containing protein</fullName>
    </submittedName>
</protein>
<feature type="transmembrane region" description="Helical" evidence="1">
    <location>
        <begin position="46"/>
        <end position="70"/>
    </location>
</feature>
<dbReference type="EMBL" id="RXNU01000003">
    <property type="protein sequence ID" value="RTR39695.1"/>
    <property type="molecule type" value="Genomic_DNA"/>
</dbReference>
<evidence type="ECO:0000256" key="1">
    <source>
        <dbReference type="SAM" id="Phobius"/>
    </source>
</evidence>
<feature type="transmembrane region" description="Helical" evidence="1">
    <location>
        <begin position="12"/>
        <end position="34"/>
    </location>
</feature>
<evidence type="ECO:0000313" key="3">
    <source>
        <dbReference type="Proteomes" id="UP000267448"/>
    </source>
</evidence>
<name>A0A431WW76_9GAMM</name>
<gene>
    <name evidence="2" type="ORF">EKG38_07810</name>
</gene>
<dbReference type="Pfam" id="PF10861">
    <property type="entry name" value="DUF2784"/>
    <property type="match status" value="1"/>
</dbReference>
<keyword evidence="1" id="KW-1133">Transmembrane helix</keyword>
<dbReference type="RefSeq" id="WP_126519708.1">
    <property type="nucleotide sequence ID" value="NZ_RXNU01000003.1"/>
</dbReference>
<keyword evidence="1" id="KW-0812">Transmembrane</keyword>
<feature type="transmembrane region" description="Helical" evidence="1">
    <location>
        <begin position="103"/>
        <end position="123"/>
    </location>
</feature>
<organism evidence="2 3">
    <name type="scientific">Shewanella canadensis</name>
    <dbReference type="NCBI Taxonomy" id="271096"/>
    <lineage>
        <taxon>Bacteria</taxon>
        <taxon>Pseudomonadati</taxon>
        <taxon>Pseudomonadota</taxon>
        <taxon>Gammaproteobacteria</taxon>
        <taxon>Alteromonadales</taxon>
        <taxon>Shewanellaceae</taxon>
        <taxon>Shewanella</taxon>
    </lineage>
</organism>
<proteinExistence type="predicted"/>
<dbReference type="OrthoDB" id="370375at2"/>
<sequence length="138" mass="15947">MLYIFAAETLLFTHVIFVGFVIFGLLLILTGKLFSWSWVRNPWFRVAHITSLAVVVFQSWFGVICPLTSWEMALRSKAGDAVYAGSFVSHWLTEVLYYQAPEWVFIVCYTTFGLLVLACWFWVRPRSFTTRGNHVPPN</sequence>